<name>A0A0C3K7U0_9AGAM</name>
<dbReference type="EMBL" id="KN823379">
    <property type="protein sequence ID" value="KIO17478.1"/>
    <property type="molecule type" value="Genomic_DNA"/>
</dbReference>
<protein>
    <submittedName>
        <fullName evidence="1">Uncharacterized protein</fullName>
    </submittedName>
</protein>
<gene>
    <name evidence="1" type="ORF">M407DRAFT_32846</name>
</gene>
<dbReference type="HOGENOM" id="CLU_2591545_0_0_1"/>
<dbReference type="Proteomes" id="UP000054248">
    <property type="component" value="Unassembled WGS sequence"/>
</dbReference>
<organism evidence="1 2">
    <name type="scientific">Tulasnella calospora MUT 4182</name>
    <dbReference type="NCBI Taxonomy" id="1051891"/>
    <lineage>
        <taxon>Eukaryota</taxon>
        <taxon>Fungi</taxon>
        <taxon>Dikarya</taxon>
        <taxon>Basidiomycota</taxon>
        <taxon>Agaricomycotina</taxon>
        <taxon>Agaricomycetes</taxon>
        <taxon>Cantharellales</taxon>
        <taxon>Tulasnellaceae</taxon>
        <taxon>Tulasnella</taxon>
    </lineage>
</organism>
<accession>A0A0C3K7U0</accession>
<reference evidence="2" key="2">
    <citation type="submission" date="2015-01" db="EMBL/GenBank/DDBJ databases">
        <title>Evolutionary Origins and Diversification of the Mycorrhizal Mutualists.</title>
        <authorList>
            <consortium name="DOE Joint Genome Institute"/>
            <consortium name="Mycorrhizal Genomics Consortium"/>
            <person name="Kohler A."/>
            <person name="Kuo A."/>
            <person name="Nagy L.G."/>
            <person name="Floudas D."/>
            <person name="Copeland A."/>
            <person name="Barry K.W."/>
            <person name="Cichocki N."/>
            <person name="Veneault-Fourrey C."/>
            <person name="LaButti K."/>
            <person name="Lindquist E.A."/>
            <person name="Lipzen A."/>
            <person name="Lundell T."/>
            <person name="Morin E."/>
            <person name="Murat C."/>
            <person name="Riley R."/>
            <person name="Ohm R."/>
            <person name="Sun H."/>
            <person name="Tunlid A."/>
            <person name="Henrissat B."/>
            <person name="Grigoriev I.V."/>
            <person name="Hibbett D.S."/>
            <person name="Martin F."/>
        </authorList>
    </citation>
    <scope>NUCLEOTIDE SEQUENCE [LARGE SCALE GENOMIC DNA]</scope>
    <source>
        <strain evidence="2">MUT 4182</strain>
    </source>
</reference>
<evidence type="ECO:0000313" key="2">
    <source>
        <dbReference type="Proteomes" id="UP000054248"/>
    </source>
</evidence>
<sequence length="80" mass="8721">MFGSGYVGHATFAGTELGVGVDEKVERSHYNAPAFPKATLDWRACLKQIAKGNPAKRPRFKTLGPGVKGNLHFLLFPNVH</sequence>
<evidence type="ECO:0000313" key="1">
    <source>
        <dbReference type="EMBL" id="KIO17478.1"/>
    </source>
</evidence>
<dbReference type="AlphaFoldDB" id="A0A0C3K7U0"/>
<reference evidence="1 2" key="1">
    <citation type="submission" date="2014-04" db="EMBL/GenBank/DDBJ databases">
        <authorList>
            <consortium name="DOE Joint Genome Institute"/>
            <person name="Kuo A."/>
            <person name="Girlanda M."/>
            <person name="Perotto S."/>
            <person name="Kohler A."/>
            <person name="Nagy L.G."/>
            <person name="Floudas D."/>
            <person name="Copeland A."/>
            <person name="Barry K.W."/>
            <person name="Cichocki N."/>
            <person name="Veneault-Fourrey C."/>
            <person name="LaButti K."/>
            <person name="Lindquist E.A."/>
            <person name="Lipzen A."/>
            <person name="Lundell T."/>
            <person name="Morin E."/>
            <person name="Murat C."/>
            <person name="Sun H."/>
            <person name="Tunlid A."/>
            <person name="Henrissat B."/>
            <person name="Grigoriev I.V."/>
            <person name="Hibbett D.S."/>
            <person name="Martin F."/>
            <person name="Nordberg H.P."/>
            <person name="Cantor M.N."/>
            <person name="Hua S.X."/>
        </authorList>
    </citation>
    <scope>NUCLEOTIDE SEQUENCE [LARGE SCALE GENOMIC DNA]</scope>
    <source>
        <strain evidence="1 2">MUT 4182</strain>
    </source>
</reference>
<keyword evidence="2" id="KW-1185">Reference proteome</keyword>
<proteinExistence type="predicted"/>